<sequence length="220" mass="25771">MELTTMTESELAKAKVPFIETIEELTTYITSLIDRPHDYGTCVYAMSIAAVAAFKHVSHKLGCTGFQASCADLDILKRTRHYEHGFSIRNYDNFFYPQYADEFEKIMEKDTFEYLQKIAKEKIEKADEEYAQYLIKLEQYKKDISEYVKKYPDYYENQKYYDPLGMGTGEEWDKEDEKKKSGFKFAPQKPYAPVNEKSPVYKHWQSIVAGIPPFGFELKP</sequence>
<keyword evidence="1" id="KW-0175">Coiled coil</keyword>
<evidence type="ECO:0000313" key="3">
    <source>
        <dbReference type="Proteomes" id="UP000176939"/>
    </source>
</evidence>
<comment type="caution">
    <text evidence="2">The sequence shown here is derived from an EMBL/GenBank/DDBJ whole genome shotgun (WGS) entry which is preliminary data.</text>
</comment>
<protein>
    <submittedName>
        <fullName evidence="2">Uncharacterized protein</fullName>
    </submittedName>
</protein>
<dbReference type="AlphaFoldDB" id="A0A1F7X1V5"/>
<accession>A0A1F7X1V5</accession>
<gene>
    <name evidence="2" type="ORF">A2Z67_03815</name>
</gene>
<dbReference type="Proteomes" id="UP000176939">
    <property type="component" value="Unassembled WGS sequence"/>
</dbReference>
<proteinExistence type="predicted"/>
<evidence type="ECO:0000313" key="2">
    <source>
        <dbReference type="EMBL" id="OGM09084.1"/>
    </source>
</evidence>
<name>A0A1F7X1V5_9BACT</name>
<reference evidence="2 3" key="1">
    <citation type="journal article" date="2016" name="Nat. Commun.">
        <title>Thousands of microbial genomes shed light on interconnected biogeochemical processes in an aquifer system.</title>
        <authorList>
            <person name="Anantharaman K."/>
            <person name="Brown C.T."/>
            <person name="Hug L.A."/>
            <person name="Sharon I."/>
            <person name="Castelle C.J."/>
            <person name="Probst A.J."/>
            <person name="Thomas B.C."/>
            <person name="Singh A."/>
            <person name="Wilkins M.J."/>
            <person name="Karaoz U."/>
            <person name="Brodie E.L."/>
            <person name="Williams K.H."/>
            <person name="Hubbard S.S."/>
            <person name="Banfield J.F."/>
        </authorList>
    </citation>
    <scope>NUCLEOTIDE SEQUENCE [LARGE SCALE GENOMIC DNA]</scope>
</reference>
<organism evidence="2 3">
    <name type="scientific">Candidatus Woesebacteria bacterium RBG_13_36_22</name>
    <dbReference type="NCBI Taxonomy" id="1802478"/>
    <lineage>
        <taxon>Bacteria</taxon>
        <taxon>Candidatus Woeseibacteriota</taxon>
    </lineage>
</organism>
<dbReference type="EMBL" id="MGFQ01000027">
    <property type="protein sequence ID" value="OGM09084.1"/>
    <property type="molecule type" value="Genomic_DNA"/>
</dbReference>
<evidence type="ECO:0000256" key="1">
    <source>
        <dbReference type="SAM" id="Coils"/>
    </source>
</evidence>
<feature type="coiled-coil region" evidence="1">
    <location>
        <begin position="116"/>
        <end position="150"/>
    </location>
</feature>